<reference evidence="3 4" key="1">
    <citation type="journal article" date="2020" name="Elife">
        <title>Loss of centromere function drives karyotype evolution in closely related Malassezia species.</title>
        <authorList>
            <person name="Sankaranarayanan S.R."/>
            <person name="Ianiri G."/>
            <person name="Coelho M.A."/>
            <person name="Reza M.H."/>
            <person name="Thimmappa B.C."/>
            <person name="Ganguly P."/>
            <person name="Vadnala R.N."/>
            <person name="Sun S."/>
            <person name="Siddharthan R."/>
            <person name="Tellgren-Roth C."/>
            <person name="Dawson T.L."/>
            <person name="Heitman J."/>
            <person name="Sanyal K."/>
        </authorList>
    </citation>
    <scope>NUCLEOTIDE SEQUENCE [LARGE SCALE GENOMIC DNA]</scope>
    <source>
        <strain evidence="3">CBS14141</strain>
    </source>
</reference>
<keyword evidence="1" id="KW-1133">Transmembrane helix</keyword>
<dbReference type="PANTHER" id="PTHR37846:SF1">
    <property type="entry name" value="DEACETYLASE-LIKE PROTEIN"/>
    <property type="match status" value="1"/>
</dbReference>
<accession>A0ABY8EVV0</accession>
<gene>
    <name evidence="3" type="ORF">GLX27_004348</name>
</gene>
<evidence type="ECO:0000259" key="2">
    <source>
        <dbReference type="Pfam" id="PF24841"/>
    </source>
</evidence>
<protein>
    <submittedName>
        <fullName evidence="3">Hydroxyisourate hydrolase</fullName>
        <ecNumber evidence="3">3.5.2.17</ecNumber>
    </submittedName>
</protein>
<dbReference type="InterPro" id="IPR056136">
    <property type="entry name" value="DUF7719"/>
</dbReference>
<evidence type="ECO:0000313" key="4">
    <source>
        <dbReference type="Proteomes" id="UP000818624"/>
    </source>
</evidence>
<evidence type="ECO:0000256" key="1">
    <source>
        <dbReference type="SAM" id="Phobius"/>
    </source>
</evidence>
<keyword evidence="4" id="KW-1185">Reference proteome</keyword>
<dbReference type="PANTHER" id="PTHR37846">
    <property type="entry name" value="YALI0B21296P"/>
    <property type="match status" value="1"/>
</dbReference>
<dbReference type="EMBL" id="CP046239">
    <property type="protein sequence ID" value="WFD49664.1"/>
    <property type="molecule type" value="Genomic_DNA"/>
</dbReference>
<name>A0ABY8EVV0_MALFU</name>
<keyword evidence="1" id="KW-0812">Transmembrane</keyword>
<dbReference type="EC" id="3.5.2.17" evidence="3"/>
<dbReference type="Proteomes" id="UP000818624">
    <property type="component" value="Chromosome 6"/>
</dbReference>
<feature type="transmembrane region" description="Helical" evidence="1">
    <location>
        <begin position="201"/>
        <end position="223"/>
    </location>
</feature>
<feature type="domain" description="DUF7719" evidence="2">
    <location>
        <begin position="155"/>
        <end position="221"/>
    </location>
</feature>
<feature type="transmembrane region" description="Helical" evidence="1">
    <location>
        <begin position="96"/>
        <end position="116"/>
    </location>
</feature>
<proteinExistence type="predicted"/>
<feature type="transmembrane region" description="Helical" evidence="1">
    <location>
        <begin position="152"/>
        <end position="173"/>
    </location>
</feature>
<organism evidence="3 4">
    <name type="scientific">Malassezia furfur</name>
    <name type="common">Pityriasis versicolor infection agent</name>
    <name type="synonym">Pityrosporum furfur</name>
    <dbReference type="NCBI Taxonomy" id="55194"/>
    <lineage>
        <taxon>Eukaryota</taxon>
        <taxon>Fungi</taxon>
        <taxon>Dikarya</taxon>
        <taxon>Basidiomycota</taxon>
        <taxon>Ustilaginomycotina</taxon>
        <taxon>Malasseziomycetes</taxon>
        <taxon>Malasseziales</taxon>
        <taxon>Malasseziaceae</taxon>
        <taxon>Malassezia</taxon>
    </lineage>
</organism>
<sequence>MAVLSELRAEDAAEGDTLVVEEHGSTEVRTFTVGPNGEPVEIASAPTTEWILDDSDDELASDEEIDSDAEEPSAQTLYERVEEERLSPALESKLDLLIWCMPFVFLFEIMNILIQQQYQQDITWRSEVMTMLKRLPLLILLIWWSQHERRRWLAQSVVFLLGSVCGARFIYLINEAPYGETVTQTPALGTVWVYSIVKLDLAWACLSLVATFAYVSYAGLHLLL</sequence>
<keyword evidence="3" id="KW-0378">Hydrolase</keyword>
<evidence type="ECO:0000313" key="3">
    <source>
        <dbReference type="EMBL" id="WFD49664.1"/>
    </source>
</evidence>
<dbReference type="Pfam" id="PF24841">
    <property type="entry name" value="DUF7719"/>
    <property type="match status" value="1"/>
</dbReference>
<dbReference type="GO" id="GO:0033971">
    <property type="term" value="F:hydroxyisourate hydrolase activity"/>
    <property type="evidence" value="ECO:0007669"/>
    <property type="project" value="UniProtKB-EC"/>
</dbReference>
<keyword evidence="1" id="KW-0472">Membrane</keyword>